<feature type="transmembrane region" description="Helical" evidence="1">
    <location>
        <begin position="64"/>
        <end position="82"/>
    </location>
</feature>
<reference evidence="2" key="1">
    <citation type="journal article" date="2015" name="Antimicrob. Agents Chemother.">
        <title>The Soil Microbiota Harbors a Diversity of Carbapenem-Hydrolyzing ?-Lactamases of Potential Clinical Relevance.</title>
        <authorList>
            <person name="Gudeta D.D."/>
            <person name="Bortolaia V."/>
            <person name="Amos G."/>
            <person name="Wellington E.M."/>
            <person name="Brandt K.K."/>
            <person name="Poirel L."/>
            <person name="Nielsen J.B."/>
            <person name="Westh H."/>
            <person name="Guardabassi L."/>
        </authorList>
    </citation>
    <scope>NUCLEOTIDE SEQUENCE</scope>
    <source>
        <strain evidence="2">Stok-2</strain>
    </source>
</reference>
<evidence type="ECO:0000313" key="2">
    <source>
        <dbReference type="EMBL" id="AJP77084.1"/>
    </source>
</evidence>
<evidence type="ECO:0000256" key="1">
    <source>
        <dbReference type="SAM" id="Phobius"/>
    </source>
</evidence>
<keyword evidence="1" id="KW-1133">Transmembrane helix</keyword>
<dbReference type="EMBL" id="KP109681">
    <property type="protein sequence ID" value="AJP77084.1"/>
    <property type="molecule type" value="Genomic_DNA"/>
</dbReference>
<feature type="transmembrane region" description="Helical" evidence="1">
    <location>
        <begin position="35"/>
        <end position="52"/>
    </location>
</feature>
<proteinExistence type="predicted"/>
<organism evidence="2">
    <name type="scientific">Chryseobacterium sp. Stok-2</name>
    <dbReference type="NCBI Taxonomy" id="1620219"/>
    <lineage>
        <taxon>Bacteria</taxon>
        <taxon>Pseudomonadati</taxon>
        <taxon>Bacteroidota</taxon>
        <taxon>Flavobacteriia</taxon>
        <taxon>Flavobacteriales</taxon>
        <taxon>Weeksellaceae</taxon>
        <taxon>Chryseobacterium group</taxon>
        <taxon>Chryseobacterium</taxon>
    </lineage>
</organism>
<name>A0A0C5LDH0_9FLAO</name>
<keyword evidence="1" id="KW-0812">Transmembrane</keyword>
<protein>
    <submittedName>
        <fullName evidence="2">Uncharacterized protein</fullName>
    </submittedName>
</protein>
<sequence length="192" mass="23216">MVRFLKNRSRHRSRKNRYYYLDNFSDKIVVEKSSIVYAQYFIIPTIFTFVGFRYFRDNNYEPKFLIIIILGYLFSFVANYFIAKHLRKNPEIVLNKIGITFSSTRTIFWKEISNYNLIQRNSTIGIYIKTDSEDFILEFKHLPISKTKLKVLINSFYKKYNGPIKKDYRFLNQNIEKLENVNFDNYLNNTIL</sequence>
<dbReference type="AlphaFoldDB" id="A0A0C5LDH0"/>
<accession>A0A0C5LDH0</accession>
<keyword evidence="1" id="KW-0472">Membrane</keyword>